<feature type="domain" description="TNFR-Cys" evidence="9">
    <location>
        <begin position="163"/>
        <end position="200"/>
    </location>
</feature>
<dbReference type="CTD" id="7133"/>
<dbReference type="SUPFAM" id="SSF57586">
    <property type="entry name" value="TNF receptor-like"/>
    <property type="match status" value="2"/>
</dbReference>
<dbReference type="InterPro" id="IPR033996">
    <property type="entry name" value="TNFRSF1B_N"/>
</dbReference>
<dbReference type="GO" id="GO:0008630">
    <property type="term" value="P:intrinsic apoptotic signaling pathway in response to DNA damage"/>
    <property type="evidence" value="ECO:0007669"/>
    <property type="project" value="TreeGrafter"/>
</dbReference>
<feature type="chain" id="PRO_5044570972" evidence="8">
    <location>
        <begin position="23"/>
        <end position="455"/>
    </location>
</feature>
<dbReference type="FunFam" id="2.10.50.10:FF:000036">
    <property type="entry name" value="Tumor necrosis factor receptor superfamily member 1B"/>
    <property type="match status" value="1"/>
</dbReference>
<feature type="domain" description="TNFR-Cys" evidence="9">
    <location>
        <begin position="39"/>
        <end position="75"/>
    </location>
</feature>
<gene>
    <name evidence="10" type="primary">TNFRSF1B</name>
    <name evidence="11 13" type="synonym">Tnfrsf1b</name>
</gene>
<accession>A0A250YIK7</accession>
<dbReference type="GO" id="GO:0031643">
    <property type="term" value="P:positive regulation of myelination"/>
    <property type="evidence" value="ECO:0007669"/>
    <property type="project" value="TreeGrafter"/>
</dbReference>
<feature type="signal peptide" evidence="8">
    <location>
        <begin position="1"/>
        <end position="22"/>
    </location>
</feature>
<dbReference type="PROSITE" id="PS00652">
    <property type="entry name" value="TNFR_NGFR_1"/>
    <property type="match status" value="2"/>
</dbReference>
<keyword evidence="12" id="KW-1185">Reference proteome</keyword>
<keyword evidence="1 8" id="KW-0732">Signal</keyword>
<feature type="disulfide bond" evidence="5">
    <location>
        <begin position="100"/>
        <end position="118"/>
    </location>
</feature>
<evidence type="ECO:0000256" key="6">
    <source>
        <dbReference type="SAM" id="MobiDB-lite"/>
    </source>
</evidence>
<feature type="disulfide bond" evidence="5">
    <location>
        <begin position="78"/>
        <end position="93"/>
    </location>
</feature>
<dbReference type="EMBL" id="GFFW01001419">
    <property type="protein sequence ID" value="JAV43369.1"/>
    <property type="molecule type" value="Transcribed_RNA"/>
</dbReference>
<evidence type="ECO:0000256" key="4">
    <source>
        <dbReference type="ARBA" id="ARBA00023180"/>
    </source>
</evidence>
<evidence type="ECO:0000313" key="10">
    <source>
        <dbReference type="EMBL" id="JAV43369.1"/>
    </source>
</evidence>
<name>A0A250YIK7_CASCN</name>
<dbReference type="SMART" id="SM00208">
    <property type="entry name" value="TNFR"/>
    <property type="match status" value="4"/>
</dbReference>
<keyword evidence="7" id="KW-0472">Membrane</keyword>
<feature type="repeat" description="TNFR-Cys" evidence="5">
    <location>
        <begin position="119"/>
        <end position="161"/>
    </location>
</feature>
<feature type="compositionally biased region" description="Low complexity" evidence="6">
    <location>
        <begin position="312"/>
        <end position="330"/>
    </location>
</feature>
<feature type="domain" description="TNFR-Cys" evidence="9">
    <location>
        <begin position="119"/>
        <end position="161"/>
    </location>
</feature>
<comment type="caution">
    <text evidence="5">Lacks conserved residue(s) required for the propagation of feature annotation.</text>
</comment>
<evidence type="ECO:0000313" key="13">
    <source>
        <dbReference type="RefSeq" id="XP_020015662.1"/>
    </source>
</evidence>
<dbReference type="GO" id="GO:0016020">
    <property type="term" value="C:membrane"/>
    <property type="evidence" value="ECO:0007669"/>
    <property type="project" value="InterPro"/>
</dbReference>
<feature type="compositionally biased region" description="Polar residues" evidence="6">
    <location>
        <begin position="211"/>
        <end position="247"/>
    </location>
</feature>
<dbReference type="GO" id="GO:0051044">
    <property type="term" value="P:positive regulation of membrane protein ectodomain proteolysis"/>
    <property type="evidence" value="ECO:0007669"/>
    <property type="project" value="TreeGrafter"/>
</dbReference>
<dbReference type="GO" id="GO:0097191">
    <property type="term" value="P:extrinsic apoptotic signaling pathway"/>
    <property type="evidence" value="ECO:0007669"/>
    <property type="project" value="TreeGrafter"/>
</dbReference>
<dbReference type="OrthoDB" id="9450607at2759"/>
<organism evidence="10">
    <name type="scientific">Castor canadensis</name>
    <name type="common">American beaver</name>
    <dbReference type="NCBI Taxonomy" id="51338"/>
    <lineage>
        <taxon>Eukaryota</taxon>
        <taxon>Metazoa</taxon>
        <taxon>Chordata</taxon>
        <taxon>Craniata</taxon>
        <taxon>Vertebrata</taxon>
        <taxon>Euteleostomi</taxon>
        <taxon>Mammalia</taxon>
        <taxon>Eutheria</taxon>
        <taxon>Euarchontoglires</taxon>
        <taxon>Glires</taxon>
        <taxon>Rodentia</taxon>
        <taxon>Castorimorpha</taxon>
        <taxon>Castoridae</taxon>
        <taxon>Castor</taxon>
    </lineage>
</organism>
<evidence type="ECO:0000256" key="3">
    <source>
        <dbReference type="ARBA" id="ARBA00023157"/>
    </source>
</evidence>
<keyword evidence="3 5" id="KW-1015">Disulfide bond</keyword>
<feature type="region of interest" description="Disordered" evidence="6">
    <location>
        <begin position="300"/>
        <end position="371"/>
    </location>
</feature>
<feature type="region of interest" description="Disordered" evidence="6">
    <location>
        <begin position="211"/>
        <end position="250"/>
    </location>
</feature>
<keyword evidence="7" id="KW-1133">Transmembrane helix</keyword>
<dbReference type="Pfam" id="PF00020">
    <property type="entry name" value="TNFR_c6"/>
    <property type="match status" value="2"/>
</dbReference>
<dbReference type="PRINTS" id="PR01919">
    <property type="entry name" value="TNFACTORR1B"/>
</dbReference>
<feature type="compositionally biased region" description="Basic and acidic residues" evidence="6">
    <location>
        <begin position="300"/>
        <end position="310"/>
    </location>
</feature>
<reference evidence="13" key="3">
    <citation type="submission" date="2025-04" db="UniProtKB">
        <authorList>
            <consortium name="RefSeq"/>
        </authorList>
    </citation>
    <scope>IDENTIFICATION</scope>
    <source>
        <tissue evidence="13">Leukocyte</tissue>
    </source>
</reference>
<protein>
    <submittedName>
        <fullName evidence="10 13">Tumor necrosis factor receptor superfamily member 1B</fullName>
    </submittedName>
</protein>
<keyword evidence="10 13" id="KW-0675">Receptor</keyword>
<feature type="repeat" description="TNFR-Cys" evidence="5">
    <location>
        <begin position="39"/>
        <end position="75"/>
    </location>
</feature>
<keyword evidence="7" id="KW-0812">Transmembrane</keyword>
<feature type="disulfide bond" evidence="5">
    <location>
        <begin position="57"/>
        <end position="75"/>
    </location>
</feature>
<feature type="compositionally biased region" description="Polar residues" evidence="6">
    <location>
        <begin position="397"/>
        <end position="409"/>
    </location>
</feature>
<evidence type="ECO:0000259" key="9">
    <source>
        <dbReference type="PROSITE" id="PS50050"/>
    </source>
</evidence>
<dbReference type="Gene3D" id="2.10.50.10">
    <property type="entry name" value="Tumor Necrosis Factor Receptor, subunit A, domain 2"/>
    <property type="match status" value="2"/>
</dbReference>
<feature type="compositionally biased region" description="Low complexity" evidence="6">
    <location>
        <begin position="355"/>
        <end position="368"/>
    </location>
</feature>
<dbReference type="AlphaFoldDB" id="A0A250YIK7"/>
<dbReference type="GO" id="GO:0005031">
    <property type="term" value="F:tumor necrosis factor receptor activity"/>
    <property type="evidence" value="ECO:0007669"/>
    <property type="project" value="InterPro"/>
</dbReference>
<dbReference type="GO" id="GO:0150079">
    <property type="term" value="P:negative regulation of neuroinflammatory response"/>
    <property type="evidence" value="ECO:0007669"/>
    <property type="project" value="TreeGrafter"/>
</dbReference>
<dbReference type="GO" id="GO:0002724">
    <property type="term" value="P:regulation of T cell cytokine production"/>
    <property type="evidence" value="ECO:0007669"/>
    <property type="project" value="TreeGrafter"/>
</dbReference>
<evidence type="ECO:0000256" key="2">
    <source>
        <dbReference type="ARBA" id="ARBA00022737"/>
    </source>
</evidence>
<dbReference type="RefSeq" id="XP_020015662.1">
    <property type="nucleotide sequence ID" value="XM_020160073.1"/>
</dbReference>
<dbReference type="GO" id="GO:0006954">
    <property type="term" value="P:inflammatory response"/>
    <property type="evidence" value="ECO:0007669"/>
    <property type="project" value="InterPro"/>
</dbReference>
<evidence type="ECO:0000313" key="12">
    <source>
        <dbReference type="Proteomes" id="UP001732720"/>
    </source>
</evidence>
<dbReference type="InterPro" id="IPR020411">
    <property type="entry name" value="TNFR_1B"/>
</dbReference>
<proteinExistence type="predicted"/>
<evidence type="ECO:0000313" key="11">
    <source>
        <dbReference type="Ensembl" id="ENSCCNP00000011457.1"/>
    </source>
</evidence>
<feature type="disulfide bond" evidence="5">
    <location>
        <begin position="54"/>
        <end position="67"/>
    </location>
</feature>
<keyword evidence="4" id="KW-0325">Glycoprotein</keyword>
<dbReference type="PANTHER" id="PTHR47386">
    <property type="entry name" value="TUMOR NECROSIS FACTOR RECEPTOR SUPERFAMILY MEMBER 1B"/>
    <property type="match status" value="1"/>
</dbReference>
<feature type="disulfide bond" evidence="5">
    <location>
        <begin position="143"/>
        <end position="161"/>
    </location>
</feature>
<feature type="repeat" description="TNFR-Cys" evidence="5">
    <location>
        <begin position="163"/>
        <end position="200"/>
    </location>
</feature>
<feature type="region of interest" description="Disordered" evidence="6">
    <location>
        <begin position="388"/>
        <end position="429"/>
    </location>
</feature>
<dbReference type="GO" id="GO:0048714">
    <property type="term" value="P:positive regulation of oligodendrocyte differentiation"/>
    <property type="evidence" value="ECO:0007669"/>
    <property type="project" value="TreeGrafter"/>
</dbReference>
<dbReference type="CDD" id="cd10577">
    <property type="entry name" value="TNFRSF1B"/>
    <property type="match status" value="1"/>
</dbReference>
<dbReference type="GeneID" id="109683967"/>
<feature type="transmembrane region" description="Helical" evidence="7">
    <location>
        <begin position="258"/>
        <end position="283"/>
    </location>
</feature>
<dbReference type="InterPro" id="IPR051670">
    <property type="entry name" value="TNF_chemokine_rcpt-like"/>
</dbReference>
<evidence type="ECO:0000256" key="8">
    <source>
        <dbReference type="SAM" id="SignalP"/>
    </source>
</evidence>
<feature type="domain" description="TNFR-Cys" evidence="9">
    <location>
        <begin position="77"/>
        <end position="118"/>
    </location>
</feature>
<sequence length="455" mass="48220">MAPAAVWAALTVGLQLWAAVHAVPTQVTSIPYDPKTGSMCQLREYYDKTVQKCCGMCPPGQRVKHFCTKTTDTVCADCEDSTYTQLWNWVSKCLGCGSRCSSNQVETQVCTRERNRVCACRQGWYCMLRKQDGCRLCMPLSRCRPGFGVARLGTVNSDVVCAPCAPGTFSNTTSSTDACSPHRTCDVVAIPGNSSMDAVCMSVSATLHTVSGTAHTPQTVSTRSQPVETTLEPSPALSTSLTFSESSRPPVGGIRVGMGLPIGLIVGVTSLSLLVVGLVYCVFVSQKKKKSSCLQREVKEPHLPAEKEQQHLLTTAPSSSSSSLESSASTGDRRVPPRHQTQAPTTGKDRGSGEAGASSRSSESSPGSHGTQVNVTCIVNVCSSSDHGSQCSSQASTTMGDSDASPSGSSEDEQVPFSKEECPFQSQLETPETLLQSLEEKPVPLGVPEAGMKLS</sequence>
<reference evidence="10" key="1">
    <citation type="journal article" date="2017" name="G3 (Bethesda)">
        <title>De Novo Genome and Transcriptome Assembly of the Canadian Beaver (Castor canadensis).</title>
        <authorList>
            <person name="Lok S."/>
            <person name="Paton T.A."/>
            <person name="Wang Z."/>
            <person name="Kaur G."/>
            <person name="Walker S."/>
            <person name="Yuen R.K."/>
            <person name="Sung W.W."/>
            <person name="Whitney J."/>
            <person name="Buchanan J.A."/>
            <person name="Trost B."/>
            <person name="Singh N."/>
            <person name="Apresto B."/>
            <person name="Chen N."/>
            <person name="Coole M."/>
            <person name="Dawson T.J."/>
            <person name="Ho K.Y."/>
            <person name="Hu Z."/>
            <person name="Pullenayegum S."/>
            <person name="Samler K."/>
            <person name="Shipstone A."/>
            <person name="Tsoi F."/>
            <person name="Wang T."/>
            <person name="Pereira S.L."/>
            <person name="Rostami P."/>
            <person name="Ryan C.A."/>
            <person name="Tong A.H."/>
            <person name="Ng K."/>
            <person name="Sundaravadanam Y."/>
            <person name="Simpson J.T."/>
            <person name="Lim B.K."/>
            <person name="Engstrom M.D."/>
            <person name="Dutton C.J."/>
            <person name="Kerr K.C."/>
            <person name="Franke M."/>
            <person name="Rapley W."/>
            <person name="Wintle R.F."/>
            <person name="Scherer S.W."/>
        </authorList>
    </citation>
    <scope>NUCLEOTIDE SEQUENCE</scope>
    <source>
        <strain evidence="10">Ward</strain>
        <tissue evidence="10">Leukocyte</tissue>
    </source>
</reference>
<dbReference type="InterPro" id="IPR001368">
    <property type="entry name" value="TNFR/NGFR_Cys_rich_reg"/>
</dbReference>
<evidence type="ECO:0000256" key="5">
    <source>
        <dbReference type="PROSITE-ProRule" id="PRU00206"/>
    </source>
</evidence>
<evidence type="ECO:0000256" key="7">
    <source>
        <dbReference type="SAM" id="Phobius"/>
    </source>
</evidence>
<evidence type="ECO:0000256" key="1">
    <source>
        <dbReference type="ARBA" id="ARBA00022729"/>
    </source>
</evidence>
<dbReference type="KEGG" id="ccan:109683967"/>
<keyword evidence="2" id="KW-0677">Repeat</keyword>
<dbReference type="PROSITE" id="PS50050">
    <property type="entry name" value="TNFR_NGFR_2"/>
    <property type="match status" value="4"/>
</dbReference>
<reference evidence="11" key="2">
    <citation type="submission" date="2023-09" db="UniProtKB">
        <authorList>
            <consortium name="Ensembl"/>
        </authorList>
    </citation>
    <scope>IDENTIFICATION</scope>
</reference>
<dbReference type="PANTHER" id="PTHR47386:SF1">
    <property type="entry name" value="TUMOR NECROSIS FACTOR RECEPTOR SUPERFAMILY MEMBER 1B"/>
    <property type="match status" value="1"/>
</dbReference>
<dbReference type="Ensembl" id="ENSCCNT00000015002.1">
    <property type="protein sequence ID" value="ENSCCNP00000011457.1"/>
    <property type="gene ID" value="ENSCCNG00000011879.1"/>
</dbReference>
<dbReference type="GO" id="GO:0043120">
    <property type="term" value="F:tumor necrosis factor binding"/>
    <property type="evidence" value="ECO:0007669"/>
    <property type="project" value="TreeGrafter"/>
</dbReference>
<feature type="disulfide bond" evidence="5">
    <location>
        <begin position="164"/>
        <end position="179"/>
    </location>
</feature>
<dbReference type="GO" id="GO:0042129">
    <property type="term" value="P:regulation of T cell proliferation"/>
    <property type="evidence" value="ECO:0007669"/>
    <property type="project" value="TreeGrafter"/>
</dbReference>
<feature type="repeat" description="TNFR-Cys" evidence="5">
    <location>
        <begin position="77"/>
        <end position="118"/>
    </location>
</feature>
<dbReference type="Proteomes" id="UP001732720">
    <property type="component" value="Chromosome 7"/>
</dbReference>